<evidence type="ECO:0000313" key="3">
    <source>
        <dbReference type="Proteomes" id="UP001595690"/>
    </source>
</evidence>
<dbReference type="RefSeq" id="WP_382368071.1">
    <property type="nucleotide sequence ID" value="NZ_JBHRZI010000004.1"/>
</dbReference>
<reference evidence="3" key="1">
    <citation type="journal article" date="2019" name="Int. J. Syst. Evol. Microbiol.">
        <title>The Global Catalogue of Microorganisms (GCM) 10K type strain sequencing project: providing services to taxonomists for standard genome sequencing and annotation.</title>
        <authorList>
            <consortium name="The Broad Institute Genomics Platform"/>
            <consortium name="The Broad Institute Genome Sequencing Center for Infectious Disease"/>
            <person name="Wu L."/>
            <person name="Ma J."/>
        </authorList>
    </citation>
    <scope>NUCLEOTIDE SEQUENCE [LARGE SCALE GENOMIC DNA]</scope>
    <source>
        <strain evidence="3">CGMCC 4.7405</strain>
    </source>
</reference>
<dbReference type="EMBL" id="JBHRZI010000004">
    <property type="protein sequence ID" value="MFC3890380.1"/>
    <property type="molecule type" value="Genomic_DNA"/>
</dbReference>
<organism evidence="2 3">
    <name type="scientific">Lentzea rhizosphaerae</name>
    <dbReference type="NCBI Taxonomy" id="2041025"/>
    <lineage>
        <taxon>Bacteria</taxon>
        <taxon>Bacillati</taxon>
        <taxon>Actinomycetota</taxon>
        <taxon>Actinomycetes</taxon>
        <taxon>Pseudonocardiales</taxon>
        <taxon>Pseudonocardiaceae</taxon>
        <taxon>Lentzea</taxon>
    </lineage>
</organism>
<sequence>MKKLIVFVFAALALTACSSQSGATAQFDDEQQGDIACMRHQEQTPGEEYFDEGNWDTVVSLSILRYYTTNGAKPYCDGKAATEADQGWRKLYVQMGADQTNLR</sequence>
<dbReference type="PROSITE" id="PS51257">
    <property type="entry name" value="PROKAR_LIPOPROTEIN"/>
    <property type="match status" value="1"/>
</dbReference>
<feature type="chain" id="PRO_5045691582" description="Lipoprotein" evidence="1">
    <location>
        <begin position="26"/>
        <end position="103"/>
    </location>
</feature>
<gene>
    <name evidence="2" type="ORF">ACFOWZ_02760</name>
</gene>
<keyword evidence="1" id="KW-0732">Signal</keyword>
<accession>A0ABV8BKA7</accession>
<evidence type="ECO:0000313" key="2">
    <source>
        <dbReference type="EMBL" id="MFC3890380.1"/>
    </source>
</evidence>
<feature type="signal peptide" evidence="1">
    <location>
        <begin position="1"/>
        <end position="25"/>
    </location>
</feature>
<comment type="caution">
    <text evidence="2">The sequence shown here is derived from an EMBL/GenBank/DDBJ whole genome shotgun (WGS) entry which is preliminary data.</text>
</comment>
<dbReference type="Proteomes" id="UP001595690">
    <property type="component" value="Unassembled WGS sequence"/>
</dbReference>
<protein>
    <recommendedName>
        <fullName evidence="4">Lipoprotein</fullName>
    </recommendedName>
</protein>
<name>A0ABV8BKA7_9PSEU</name>
<keyword evidence="3" id="KW-1185">Reference proteome</keyword>
<evidence type="ECO:0000256" key="1">
    <source>
        <dbReference type="SAM" id="SignalP"/>
    </source>
</evidence>
<evidence type="ECO:0008006" key="4">
    <source>
        <dbReference type="Google" id="ProtNLM"/>
    </source>
</evidence>
<proteinExistence type="predicted"/>